<dbReference type="EMBL" id="MU277215">
    <property type="protein sequence ID" value="KAI0060936.1"/>
    <property type="molecule type" value="Genomic_DNA"/>
</dbReference>
<accession>A0ACB8SYZ2</accession>
<reference evidence="1" key="1">
    <citation type="submission" date="2021-03" db="EMBL/GenBank/DDBJ databases">
        <authorList>
            <consortium name="DOE Joint Genome Institute"/>
            <person name="Ahrendt S."/>
            <person name="Looney B.P."/>
            <person name="Miyauchi S."/>
            <person name="Morin E."/>
            <person name="Drula E."/>
            <person name="Courty P.E."/>
            <person name="Chicoki N."/>
            <person name="Fauchery L."/>
            <person name="Kohler A."/>
            <person name="Kuo A."/>
            <person name="Labutti K."/>
            <person name="Pangilinan J."/>
            <person name="Lipzen A."/>
            <person name="Riley R."/>
            <person name="Andreopoulos W."/>
            <person name="He G."/>
            <person name="Johnson J."/>
            <person name="Barry K.W."/>
            <person name="Grigoriev I.V."/>
            <person name="Nagy L."/>
            <person name="Hibbett D."/>
            <person name="Henrissat B."/>
            <person name="Matheny P.B."/>
            <person name="Labbe J."/>
            <person name="Martin F."/>
        </authorList>
    </citation>
    <scope>NUCLEOTIDE SEQUENCE</scope>
    <source>
        <strain evidence="1">HHB10654</strain>
    </source>
</reference>
<keyword evidence="2" id="KW-1185">Reference proteome</keyword>
<proteinExistence type="predicted"/>
<name>A0ACB8SYZ2_9AGAM</name>
<organism evidence="1 2">
    <name type="scientific">Artomyces pyxidatus</name>
    <dbReference type="NCBI Taxonomy" id="48021"/>
    <lineage>
        <taxon>Eukaryota</taxon>
        <taxon>Fungi</taxon>
        <taxon>Dikarya</taxon>
        <taxon>Basidiomycota</taxon>
        <taxon>Agaricomycotina</taxon>
        <taxon>Agaricomycetes</taxon>
        <taxon>Russulales</taxon>
        <taxon>Auriscalpiaceae</taxon>
        <taxon>Artomyces</taxon>
    </lineage>
</organism>
<comment type="caution">
    <text evidence="1">The sequence shown here is derived from an EMBL/GenBank/DDBJ whole genome shotgun (WGS) entry which is preliminary data.</text>
</comment>
<gene>
    <name evidence="1" type="ORF">BV25DRAFT_1900712</name>
</gene>
<dbReference type="Proteomes" id="UP000814140">
    <property type="component" value="Unassembled WGS sequence"/>
</dbReference>
<evidence type="ECO:0000313" key="1">
    <source>
        <dbReference type="EMBL" id="KAI0060936.1"/>
    </source>
</evidence>
<reference evidence="1" key="2">
    <citation type="journal article" date="2022" name="New Phytol.">
        <title>Evolutionary transition to the ectomycorrhizal habit in the genomes of a hyperdiverse lineage of mushroom-forming fungi.</title>
        <authorList>
            <person name="Looney B."/>
            <person name="Miyauchi S."/>
            <person name="Morin E."/>
            <person name="Drula E."/>
            <person name="Courty P.E."/>
            <person name="Kohler A."/>
            <person name="Kuo A."/>
            <person name="LaButti K."/>
            <person name="Pangilinan J."/>
            <person name="Lipzen A."/>
            <person name="Riley R."/>
            <person name="Andreopoulos W."/>
            <person name="He G."/>
            <person name="Johnson J."/>
            <person name="Nolan M."/>
            <person name="Tritt A."/>
            <person name="Barry K.W."/>
            <person name="Grigoriev I.V."/>
            <person name="Nagy L.G."/>
            <person name="Hibbett D."/>
            <person name="Henrissat B."/>
            <person name="Matheny P.B."/>
            <person name="Labbe J."/>
            <person name="Martin F.M."/>
        </authorList>
    </citation>
    <scope>NUCLEOTIDE SEQUENCE</scope>
    <source>
        <strain evidence="1">HHB10654</strain>
    </source>
</reference>
<evidence type="ECO:0000313" key="2">
    <source>
        <dbReference type="Proteomes" id="UP000814140"/>
    </source>
</evidence>
<protein>
    <submittedName>
        <fullName evidence="1">Uncharacterized protein</fullName>
    </submittedName>
</protein>
<sequence length="133" mass="14639">MANKDYYNGQAQQGYPQQGYPQQGQYYPPQGGPPPGQGYYPQQPQQAYQGYNGQPGYQPQPQPQTVYVSLIRGGFPPAANSPRRNRAITAAQPAWGVSVCAAVRRRVHDLDDDGMILFISPWAVADLVEICPT</sequence>